<protein>
    <recommendedName>
        <fullName evidence="3">NADH dehydrogenase subunit 4L</fullName>
    </recommendedName>
</protein>
<dbReference type="EMBL" id="CAKOAT010131821">
    <property type="protein sequence ID" value="CAH8337108.1"/>
    <property type="molecule type" value="Genomic_DNA"/>
</dbReference>
<organism evidence="1 2">
    <name type="scientific">Eruca vesicaria subsp. sativa</name>
    <name type="common">Garden rocket</name>
    <name type="synonym">Eruca sativa</name>
    <dbReference type="NCBI Taxonomy" id="29727"/>
    <lineage>
        <taxon>Eukaryota</taxon>
        <taxon>Viridiplantae</taxon>
        <taxon>Streptophyta</taxon>
        <taxon>Embryophyta</taxon>
        <taxon>Tracheophyta</taxon>
        <taxon>Spermatophyta</taxon>
        <taxon>Magnoliopsida</taxon>
        <taxon>eudicotyledons</taxon>
        <taxon>Gunneridae</taxon>
        <taxon>Pentapetalae</taxon>
        <taxon>rosids</taxon>
        <taxon>malvids</taxon>
        <taxon>Brassicales</taxon>
        <taxon>Brassicaceae</taxon>
        <taxon>Brassiceae</taxon>
        <taxon>Eruca</taxon>
    </lineage>
</organism>
<proteinExistence type="predicted"/>
<reference evidence="1 2" key="1">
    <citation type="submission" date="2022-03" db="EMBL/GenBank/DDBJ databases">
        <authorList>
            <person name="Macdonald S."/>
            <person name="Ahmed S."/>
            <person name="Newling K."/>
        </authorList>
    </citation>
    <scope>NUCLEOTIDE SEQUENCE [LARGE SCALE GENOMIC DNA]</scope>
</reference>
<evidence type="ECO:0008006" key="3">
    <source>
        <dbReference type="Google" id="ProtNLM"/>
    </source>
</evidence>
<dbReference type="AlphaFoldDB" id="A0ABC8JQH1"/>
<keyword evidence="2" id="KW-1185">Reference proteome</keyword>
<dbReference type="Proteomes" id="UP001642260">
    <property type="component" value="Unassembled WGS sequence"/>
</dbReference>
<evidence type="ECO:0000313" key="1">
    <source>
        <dbReference type="EMBL" id="CAH8337108.1"/>
    </source>
</evidence>
<name>A0ABC8JQH1_ERUVS</name>
<gene>
    <name evidence="1" type="ORF">ERUC_LOCUS14125</name>
</gene>
<accession>A0ABC8JQH1</accession>
<comment type="caution">
    <text evidence="1">The sequence shown here is derived from an EMBL/GenBank/DDBJ whole genome shotgun (WGS) entry which is preliminary data.</text>
</comment>
<sequence>MRTCDLFSLGTLGLEVGFPHHLLDLLGMFLLVSNLFSGTQFRTMPALMLVVNSSSETGKAISWQLSGFFDFMELFGLEAVVYCDV</sequence>
<evidence type="ECO:0000313" key="2">
    <source>
        <dbReference type="Proteomes" id="UP001642260"/>
    </source>
</evidence>